<keyword evidence="2" id="KW-1185">Reference proteome</keyword>
<dbReference type="Proteomes" id="UP001283361">
    <property type="component" value="Unassembled WGS sequence"/>
</dbReference>
<dbReference type="EMBL" id="JAWDGP010007081">
    <property type="protein sequence ID" value="KAK3730408.1"/>
    <property type="molecule type" value="Genomic_DNA"/>
</dbReference>
<gene>
    <name evidence="1" type="ORF">RRG08_034731</name>
</gene>
<reference evidence="1" key="1">
    <citation type="journal article" date="2023" name="G3 (Bethesda)">
        <title>A reference genome for the long-term kleptoplast-retaining sea slug Elysia crispata morphotype clarki.</title>
        <authorList>
            <person name="Eastman K.E."/>
            <person name="Pendleton A.L."/>
            <person name="Shaikh M.A."/>
            <person name="Suttiyut T."/>
            <person name="Ogas R."/>
            <person name="Tomko P."/>
            <person name="Gavelis G."/>
            <person name="Widhalm J.R."/>
            <person name="Wisecaver J.H."/>
        </authorList>
    </citation>
    <scope>NUCLEOTIDE SEQUENCE</scope>
    <source>
        <strain evidence="1">ECLA1</strain>
    </source>
</reference>
<proteinExistence type="predicted"/>
<name>A0AAE1CRV4_9GAST</name>
<evidence type="ECO:0000313" key="2">
    <source>
        <dbReference type="Proteomes" id="UP001283361"/>
    </source>
</evidence>
<comment type="caution">
    <text evidence="1">The sequence shown here is derived from an EMBL/GenBank/DDBJ whole genome shotgun (WGS) entry which is preliminary data.</text>
</comment>
<organism evidence="1 2">
    <name type="scientific">Elysia crispata</name>
    <name type="common">lettuce slug</name>
    <dbReference type="NCBI Taxonomy" id="231223"/>
    <lineage>
        <taxon>Eukaryota</taxon>
        <taxon>Metazoa</taxon>
        <taxon>Spiralia</taxon>
        <taxon>Lophotrochozoa</taxon>
        <taxon>Mollusca</taxon>
        <taxon>Gastropoda</taxon>
        <taxon>Heterobranchia</taxon>
        <taxon>Euthyneura</taxon>
        <taxon>Panpulmonata</taxon>
        <taxon>Sacoglossa</taxon>
        <taxon>Placobranchoidea</taxon>
        <taxon>Plakobranchidae</taxon>
        <taxon>Elysia</taxon>
    </lineage>
</organism>
<sequence>MVRGPDPTNSIYSTINPTLTHPISTDAHTSCTLCPHDSMEVTCRGDRIVAHACVQNSVYPANITCPSEWQLPAALSNKSSDSLSYVAVKAKALDYRKVTPGKVDLGRYKED</sequence>
<accession>A0AAE1CRV4</accession>
<evidence type="ECO:0000313" key="1">
    <source>
        <dbReference type="EMBL" id="KAK3730408.1"/>
    </source>
</evidence>
<protein>
    <submittedName>
        <fullName evidence="1">Uncharacterized protein</fullName>
    </submittedName>
</protein>
<dbReference type="AlphaFoldDB" id="A0AAE1CRV4"/>